<dbReference type="KEGG" id="trz:GWP43_10620"/>
<reference evidence="2 3" key="1">
    <citation type="submission" date="2020-01" db="EMBL/GenBank/DDBJ databases">
        <title>Complete genome sequence of a human oral phylogroup 1 Treponema sp. strain ATCC 700766, originally isolated from periodontitis dental plaque.</title>
        <authorList>
            <person name="Chan Y."/>
            <person name="Huo Y.-B."/>
            <person name="Yu X.-L."/>
            <person name="Zeng H."/>
            <person name="Leung W.-K."/>
            <person name="Watt R.M."/>
        </authorList>
    </citation>
    <scope>NUCLEOTIDE SEQUENCE [LARGE SCALE GENOMIC DNA]</scope>
    <source>
        <strain evidence="2 3">OMZ 804</strain>
    </source>
</reference>
<sequence>MLDQEFLQQSIKTSIIYQAIHTFENMIRKMVVKAMDEKYHLDWWKHVSESIQKKVSARKEEERKIKWHASRGSSEIFYCDFGDLSAIICSNWELFEELLRNQEWVKQLLLALEKSRNVIMHGGNLAQEDIERIGVNIRDWLRQTG</sequence>
<name>A0A6P1Y4X5_9SPIR</name>
<dbReference type="Pfam" id="PF18731">
    <property type="entry name" value="HEPN_Swt1"/>
    <property type="match status" value="1"/>
</dbReference>
<evidence type="ECO:0000313" key="2">
    <source>
        <dbReference type="EMBL" id="QHX44565.1"/>
    </source>
</evidence>
<dbReference type="InterPro" id="IPR041650">
    <property type="entry name" value="HEPN_Swt1"/>
</dbReference>
<protein>
    <recommendedName>
        <fullName evidence="1">Swt1-like HEPN domain-containing protein</fullName>
    </recommendedName>
</protein>
<dbReference type="AlphaFoldDB" id="A0A6P1Y4X5"/>
<proteinExistence type="predicted"/>
<organism evidence="2 3">
    <name type="scientific">Treponema vincentii</name>
    <dbReference type="NCBI Taxonomy" id="69710"/>
    <lineage>
        <taxon>Bacteria</taxon>
        <taxon>Pseudomonadati</taxon>
        <taxon>Spirochaetota</taxon>
        <taxon>Spirochaetia</taxon>
        <taxon>Spirochaetales</taxon>
        <taxon>Treponemataceae</taxon>
        <taxon>Treponema</taxon>
    </lineage>
</organism>
<gene>
    <name evidence="2" type="ORF">GWP43_10620</name>
</gene>
<accession>A0A6P1Y4X5</accession>
<feature type="domain" description="Swt1-like HEPN" evidence="1">
    <location>
        <begin position="18"/>
        <end position="143"/>
    </location>
</feature>
<dbReference type="Proteomes" id="UP000464374">
    <property type="component" value="Chromosome"/>
</dbReference>
<evidence type="ECO:0000259" key="1">
    <source>
        <dbReference type="Pfam" id="PF18731"/>
    </source>
</evidence>
<evidence type="ECO:0000313" key="3">
    <source>
        <dbReference type="Proteomes" id="UP000464374"/>
    </source>
</evidence>
<dbReference type="EMBL" id="CP048020">
    <property type="protein sequence ID" value="QHX44565.1"/>
    <property type="molecule type" value="Genomic_DNA"/>
</dbReference>